<keyword evidence="3" id="KW-1133">Transmembrane helix</keyword>
<comment type="caution">
    <text evidence="1">Lacks conserved residue(s) required for the propagation of feature annotation.</text>
</comment>
<keyword evidence="1" id="KW-1015">Disulfide bond</keyword>
<dbReference type="AlphaFoldDB" id="A0A183EK91"/>
<feature type="disulfide bond" evidence="1">
    <location>
        <begin position="10"/>
        <end position="19"/>
    </location>
</feature>
<feature type="region of interest" description="Disordered" evidence="2">
    <location>
        <begin position="90"/>
        <end position="111"/>
    </location>
</feature>
<evidence type="ECO:0000259" key="4">
    <source>
        <dbReference type="PROSITE" id="PS50026"/>
    </source>
</evidence>
<keyword evidence="3" id="KW-0472">Membrane</keyword>
<dbReference type="WBParaSite" id="GPUH_0002140801-mRNA-1">
    <property type="protein sequence ID" value="GPUH_0002140801-mRNA-1"/>
    <property type="gene ID" value="GPUH_0002140801"/>
</dbReference>
<accession>A0A183EK91</accession>
<keyword evidence="3" id="KW-0812">Transmembrane</keyword>
<evidence type="ECO:0000256" key="3">
    <source>
        <dbReference type="SAM" id="Phobius"/>
    </source>
</evidence>
<sequence length="285" mass="30711">LQSNVPKCSCDPGYGGDRCDTPFKWVEFGPGAFVEYDVKVGLEDKTTDVDVLFLPGKSSGGTGELGFASAGEKGCVGTFRWQHINLPLNKNADSSSSNGNGGSNSDSQSGTESIITIKQSKGVELGCPQRRTCANVGFTYCGGSFVLLGVDGELVGCGETLAVSSLGISSPAIILILICLLLLIMLVLLMVVYTRRQTPPFEPVRPEDLNRDNLRPYDVEGGGEADNDQYNITNLRKPVMPIEENGVNGYAPPVYPLQRAPIGIFFVFCKIWWITLLSAKQMCIL</sequence>
<protein>
    <submittedName>
        <fullName evidence="5">EGF-like domain-containing protein</fullName>
    </submittedName>
</protein>
<organism evidence="5">
    <name type="scientific">Gongylonema pulchrum</name>
    <dbReference type="NCBI Taxonomy" id="637853"/>
    <lineage>
        <taxon>Eukaryota</taxon>
        <taxon>Metazoa</taxon>
        <taxon>Ecdysozoa</taxon>
        <taxon>Nematoda</taxon>
        <taxon>Chromadorea</taxon>
        <taxon>Rhabditida</taxon>
        <taxon>Spirurina</taxon>
        <taxon>Spiruromorpha</taxon>
        <taxon>Spiruroidea</taxon>
        <taxon>Gongylonematidae</taxon>
        <taxon>Gongylonema</taxon>
    </lineage>
</organism>
<feature type="domain" description="EGF-like" evidence="4">
    <location>
        <begin position="1"/>
        <end position="20"/>
    </location>
</feature>
<evidence type="ECO:0000313" key="5">
    <source>
        <dbReference type="WBParaSite" id="GPUH_0002140801-mRNA-1"/>
    </source>
</evidence>
<proteinExistence type="predicted"/>
<dbReference type="PROSITE" id="PS50026">
    <property type="entry name" value="EGF_3"/>
    <property type="match status" value="1"/>
</dbReference>
<name>A0A183EK91_9BILA</name>
<keyword evidence="1" id="KW-0245">EGF-like domain</keyword>
<dbReference type="PROSITE" id="PS00022">
    <property type="entry name" value="EGF_1"/>
    <property type="match status" value="1"/>
</dbReference>
<reference evidence="5" key="1">
    <citation type="submission" date="2016-06" db="UniProtKB">
        <authorList>
            <consortium name="WormBaseParasite"/>
        </authorList>
    </citation>
    <scope>IDENTIFICATION</scope>
</reference>
<feature type="compositionally biased region" description="Low complexity" evidence="2">
    <location>
        <begin position="91"/>
        <end position="110"/>
    </location>
</feature>
<dbReference type="PROSITE" id="PS01186">
    <property type="entry name" value="EGF_2"/>
    <property type="match status" value="1"/>
</dbReference>
<evidence type="ECO:0000256" key="2">
    <source>
        <dbReference type="SAM" id="MobiDB-lite"/>
    </source>
</evidence>
<dbReference type="InterPro" id="IPR000742">
    <property type="entry name" value="EGF"/>
</dbReference>
<feature type="transmembrane region" description="Helical" evidence="3">
    <location>
        <begin position="172"/>
        <end position="193"/>
    </location>
</feature>
<feature type="transmembrane region" description="Helical" evidence="3">
    <location>
        <begin position="260"/>
        <end position="279"/>
    </location>
</feature>
<evidence type="ECO:0000256" key="1">
    <source>
        <dbReference type="PROSITE-ProRule" id="PRU00076"/>
    </source>
</evidence>